<keyword evidence="2" id="KW-0805">Transcription regulation</keyword>
<organism evidence="4 5">
    <name type="scientific">Eragrostis curvula</name>
    <name type="common">weeping love grass</name>
    <dbReference type="NCBI Taxonomy" id="38414"/>
    <lineage>
        <taxon>Eukaryota</taxon>
        <taxon>Viridiplantae</taxon>
        <taxon>Streptophyta</taxon>
        <taxon>Embryophyta</taxon>
        <taxon>Tracheophyta</taxon>
        <taxon>Spermatophyta</taxon>
        <taxon>Magnoliopsida</taxon>
        <taxon>Liliopsida</taxon>
        <taxon>Poales</taxon>
        <taxon>Poaceae</taxon>
        <taxon>PACMAD clade</taxon>
        <taxon>Chloridoideae</taxon>
        <taxon>Eragrostideae</taxon>
        <taxon>Eragrostidinae</taxon>
        <taxon>Eragrostis</taxon>
    </lineage>
</organism>
<dbReference type="Gramene" id="TVU38223">
    <property type="protein sequence ID" value="TVU38223"/>
    <property type="gene ID" value="EJB05_11580"/>
</dbReference>
<dbReference type="PANTHER" id="PTHR13068:SF39">
    <property type="entry name" value="OS02G0749900 PROTEIN"/>
    <property type="match status" value="1"/>
</dbReference>
<dbReference type="EMBL" id="RWGY01000007">
    <property type="protein sequence ID" value="TVU38223.1"/>
    <property type="molecule type" value="Genomic_DNA"/>
</dbReference>
<evidence type="ECO:0000313" key="4">
    <source>
        <dbReference type="EMBL" id="TVU38223.1"/>
    </source>
</evidence>
<name>A0A5J9VPU6_9POAL</name>
<gene>
    <name evidence="4" type="ORF">EJB05_11580</name>
</gene>
<dbReference type="FunFam" id="1.25.70.10:FF:000001">
    <property type="entry name" value="Mitochondrial transcription termination factor-like"/>
    <property type="match status" value="1"/>
</dbReference>
<dbReference type="Proteomes" id="UP000324897">
    <property type="component" value="Chromosome 4"/>
</dbReference>
<feature type="non-terminal residue" evidence="4">
    <location>
        <position position="1"/>
    </location>
</feature>
<sequence length="385" mass="42996">MLRLRSHLLSAVPAASSLHRVLFLSTAAASPAGFNAEDFLITRCGLTPAQALKSSKLLAHVKSPSNPEAVLAFLADTGVAGADIAAAVAREPRLLCARVDKTLKPRIGLLRDVGFSVSQISRLTATAPVVFWSPAAISRLVFYLSFLGSFEKLYSVLRSRYCGRLLGQDVERVVKPNLAFLLQCGLTNCDIVKLLLYAPILLLEQDRAKKIAVCAEKLGVPRHSAMFKHALWVVQVVGPGRVDAKLDFLKKALGCSETELSVAMCRHPRTLALKEVNITQTVEFLKMEVGLEAEYIVRRPALISYSTEKRLRPRHYVLKVLKAKGLVKDTDFYSFVSFSEKMFAKRFLDRYEDSVPGFTIMDCLLYYHFEKNILCCPLCWFHYFC</sequence>
<reference evidence="4 5" key="1">
    <citation type="journal article" date="2019" name="Sci. Rep.">
        <title>A high-quality genome of Eragrostis curvula grass provides insights into Poaceae evolution and supports new strategies to enhance forage quality.</title>
        <authorList>
            <person name="Carballo J."/>
            <person name="Santos B.A.C.M."/>
            <person name="Zappacosta D."/>
            <person name="Garbus I."/>
            <person name="Selva J.P."/>
            <person name="Gallo C.A."/>
            <person name="Diaz A."/>
            <person name="Albertini E."/>
            <person name="Caccamo M."/>
            <person name="Echenique V."/>
        </authorList>
    </citation>
    <scope>NUCLEOTIDE SEQUENCE [LARGE SCALE GENOMIC DNA]</scope>
    <source>
        <strain evidence="5">cv. Victoria</strain>
        <tissue evidence="4">Leaf</tissue>
    </source>
</reference>
<evidence type="ECO:0000313" key="5">
    <source>
        <dbReference type="Proteomes" id="UP000324897"/>
    </source>
</evidence>
<evidence type="ECO:0000256" key="1">
    <source>
        <dbReference type="ARBA" id="ARBA00007692"/>
    </source>
</evidence>
<evidence type="ECO:0000256" key="2">
    <source>
        <dbReference type="ARBA" id="ARBA00022472"/>
    </source>
</evidence>
<dbReference type="InterPro" id="IPR038538">
    <property type="entry name" value="MTERF_sf"/>
</dbReference>
<dbReference type="Pfam" id="PF02536">
    <property type="entry name" value="mTERF"/>
    <property type="match status" value="1"/>
</dbReference>
<keyword evidence="2" id="KW-0804">Transcription</keyword>
<proteinExistence type="inferred from homology"/>
<comment type="similarity">
    <text evidence="1">Belongs to the mTERF family.</text>
</comment>
<dbReference type="PANTHER" id="PTHR13068">
    <property type="entry name" value="CGI-12 PROTEIN-RELATED"/>
    <property type="match status" value="1"/>
</dbReference>
<protein>
    <submittedName>
        <fullName evidence="4">Uncharacterized protein</fullName>
    </submittedName>
</protein>
<dbReference type="InterPro" id="IPR003690">
    <property type="entry name" value="MTERF"/>
</dbReference>
<accession>A0A5J9VPU6</accession>
<keyword evidence="3" id="KW-0809">Transit peptide</keyword>
<dbReference type="SMART" id="SM00733">
    <property type="entry name" value="Mterf"/>
    <property type="match status" value="4"/>
</dbReference>
<keyword evidence="2" id="KW-0806">Transcription termination</keyword>
<keyword evidence="5" id="KW-1185">Reference proteome</keyword>
<dbReference type="GO" id="GO:0006353">
    <property type="term" value="P:DNA-templated transcription termination"/>
    <property type="evidence" value="ECO:0007669"/>
    <property type="project" value="UniProtKB-KW"/>
</dbReference>
<dbReference type="GO" id="GO:0003676">
    <property type="term" value="F:nucleic acid binding"/>
    <property type="evidence" value="ECO:0007669"/>
    <property type="project" value="InterPro"/>
</dbReference>
<evidence type="ECO:0000256" key="3">
    <source>
        <dbReference type="ARBA" id="ARBA00022946"/>
    </source>
</evidence>
<comment type="caution">
    <text evidence="4">The sequence shown here is derived from an EMBL/GenBank/DDBJ whole genome shotgun (WGS) entry which is preliminary data.</text>
</comment>
<dbReference type="Gene3D" id="1.25.70.10">
    <property type="entry name" value="Transcription termination factor 3, mitochondrial"/>
    <property type="match status" value="1"/>
</dbReference>
<dbReference type="OrthoDB" id="637682at2759"/>
<dbReference type="AlphaFoldDB" id="A0A5J9VPU6"/>